<proteinExistence type="predicted"/>
<name>A0A0L7LNE3_OPEBR</name>
<accession>A0A0L7LNE3</accession>
<comment type="caution">
    <text evidence="1">The sequence shown here is derived from an EMBL/GenBank/DDBJ whole genome shotgun (WGS) entry which is preliminary data.</text>
</comment>
<dbReference type="EMBL" id="JTDY01000547">
    <property type="protein sequence ID" value="KOB76716.1"/>
    <property type="molecule type" value="Genomic_DNA"/>
</dbReference>
<dbReference type="Proteomes" id="UP000037510">
    <property type="component" value="Unassembled WGS sequence"/>
</dbReference>
<gene>
    <name evidence="1" type="ORF">OBRU01_05670</name>
</gene>
<evidence type="ECO:0000313" key="2">
    <source>
        <dbReference type="Proteomes" id="UP000037510"/>
    </source>
</evidence>
<keyword evidence="2" id="KW-1185">Reference proteome</keyword>
<evidence type="ECO:0000313" key="1">
    <source>
        <dbReference type="EMBL" id="KOB76716.1"/>
    </source>
</evidence>
<reference evidence="1 2" key="1">
    <citation type="journal article" date="2015" name="Genome Biol. Evol.">
        <title>The genome of winter moth (Operophtera brumata) provides a genomic perspective on sexual dimorphism and phenology.</title>
        <authorList>
            <person name="Derks M.F."/>
            <person name="Smit S."/>
            <person name="Salis L."/>
            <person name="Schijlen E."/>
            <person name="Bossers A."/>
            <person name="Mateman C."/>
            <person name="Pijl A.S."/>
            <person name="de Ridder D."/>
            <person name="Groenen M.A."/>
            <person name="Visser M.E."/>
            <person name="Megens H.J."/>
        </authorList>
    </citation>
    <scope>NUCLEOTIDE SEQUENCE [LARGE SCALE GENOMIC DNA]</scope>
    <source>
        <strain evidence="1">WM2013NL</strain>
        <tissue evidence="1">Head and thorax</tissue>
    </source>
</reference>
<organism evidence="1 2">
    <name type="scientific">Operophtera brumata</name>
    <name type="common">Winter moth</name>
    <name type="synonym">Phalaena brumata</name>
    <dbReference type="NCBI Taxonomy" id="104452"/>
    <lineage>
        <taxon>Eukaryota</taxon>
        <taxon>Metazoa</taxon>
        <taxon>Ecdysozoa</taxon>
        <taxon>Arthropoda</taxon>
        <taxon>Hexapoda</taxon>
        <taxon>Insecta</taxon>
        <taxon>Pterygota</taxon>
        <taxon>Neoptera</taxon>
        <taxon>Endopterygota</taxon>
        <taxon>Lepidoptera</taxon>
        <taxon>Glossata</taxon>
        <taxon>Ditrysia</taxon>
        <taxon>Geometroidea</taxon>
        <taxon>Geometridae</taxon>
        <taxon>Larentiinae</taxon>
        <taxon>Operophtera</taxon>
    </lineage>
</organism>
<sequence>MERRKEVWGPDRPLFQHTATPDLDTNRVPVFLPAMCPTNELYYPGDQKDDWICDCRPDIPICEKNPCATDGTVSWNGKCETLGSTGPCNFTYSGPAVLEVNATSLVVSCVRLRVPGRTSVPSSPSVPDVQCPPGCKRSISGKCVPST</sequence>
<dbReference type="AlphaFoldDB" id="A0A0L7LNE3"/>
<protein>
    <submittedName>
        <fullName evidence="1">Uncharacterized protein</fullName>
    </submittedName>
</protein>